<feature type="compositionally biased region" description="Polar residues" evidence="2">
    <location>
        <begin position="534"/>
        <end position="560"/>
    </location>
</feature>
<feature type="coiled-coil region" evidence="1">
    <location>
        <begin position="950"/>
        <end position="1046"/>
    </location>
</feature>
<feature type="compositionally biased region" description="Basic and acidic residues" evidence="2">
    <location>
        <begin position="624"/>
        <end position="634"/>
    </location>
</feature>
<evidence type="ECO:0000313" key="3">
    <source>
        <dbReference type="EMBL" id="CCD24156.1"/>
    </source>
</evidence>
<feature type="compositionally biased region" description="Polar residues" evidence="2">
    <location>
        <begin position="488"/>
        <end position="497"/>
    </location>
</feature>
<feature type="compositionally biased region" description="Polar residues" evidence="2">
    <location>
        <begin position="378"/>
        <end position="387"/>
    </location>
</feature>
<evidence type="ECO:0000256" key="2">
    <source>
        <dbReference type="SAM" id="MobiDB-lite"/>
    </source>
</evidence>
<dbReference type="AlphaFoldDB" id="G0W8P5"/>
<keyword evidence="1" id="KW-0175">Coiled coil</keyword>
<dbReference type="GeneID" id="11496290"/>
<dbReference type="RefSeq" id="XP_003669399.1">
    <property type="nucleotide sequence ID" value="XM_003669351.1"/>
</dbReference>
<feature type="compositionally biased region" description="Polar residues" evidence="2">
    <location>
        <begin position="574"/>
        <end position="584"/>
    </location>
</feature>
<feature type="region of interest" description="Disordered" evidence="2">
    <location>
        <begin position="403"/>
        <end position="423"/>
    </location>
</feature>
<reference evidence="3 4" key="1">
    <citation type="journal article" date="2011" name="Proc. Natl. Acad. Sci. U.S.A.">
        <title>Evolutionary erosion of yeast sex chromosomes by mating-type switching accidents.</title>
        <authorList>
            <person name="Gordon J.L."/>
            <person name="Armisen D."/>
            <person name="Proux-Wera E."/>
            <person name="Oheigeartaigh S.S."/>
            <person name="Byrne K.P."/>
            <person name="Wolfe K.H."/>
        </authorList>
    </citation>
    <scope>NUCLEOTIDE SEQUENCE [LARGE SCALE GENOMIC DNA]</scope>
    <source>
        <strain evidence="4">ATCC 10597 / BCRC 20456 / CBS 421 / NBRC 0211 / NRRL Y-12639</strain>
    </source>
</reference>
<feature type="region of interest" description="Disordered" evidence="2">
    <location>
        <begin position="325"/>
        <end position="390"/>
    </location>
</feature>
<dbReference type="HOGENOM" id="CLU_270634_0_0_1"/>
<feature type="compositionally biased region" description="Basic and acidic residues" evidence="2">
    <location>
        <begin position="562"/>
        <end position="573"/>
    </location>
</feature>
<dbReference type="eggNOG" id="ENOG502SA91">
    <property type="taxonomic scope" value="Eukaryota"/>
</dbReference>
<feature type="region of interest" description="Disordered" evidence="2">
    <location>
        <begin position="696"/>
        <end position="748"/>
    </location>
</feature>
<dbReference type="KEGG" id="ndi:NDAI_0C04970"/>
<name>G0W8P5_NAUDC</name>
<gene>
    <name evidence="3" type="primary">NDAI0C04970</name>
    <name evidence="3" type="ordered locus">NDAI_0C04970</name>
</gene>
<feature type="compositionally biased region" description="Polar residues" evidence="2">
    <location>
        <begin position="594"/>
        <end position="604"/>
    </location>
</feature>
<feature type="compositionally biased region" description="Basic and acidic residues" evidence="2">
    <location>
        <begin position="503"/>
        <end position="519"/>
    </location>
</feature>
<dbReference type="EMBL" id="HE580269">
    <property type="protein sequence ID" value="CCD24156.1"/>
    <property type="molecule type" value="Genomic_DNA"/>
</dbReference>
<protein>
    <submittedName>
        <fullName evidence="3">Uncharacterized protein</fullName>
    </submittedName>
</protein>
<feature type="region of interest" description="Disordered" evidence="2">
    <location>
        <begin position="30"/>
        <end position="113"/>
    </location>
</feature>
<keyword evidence="4" id="KW-1185">Reference proteome</keyword>
<feature type="compositionally biased region" description="Low complexity" evidence="2">
    <location>
        <begin position="466"/>
        <end position="479"/>
    </location>
</feature>
<feature type="compositionally biased region" description="Polar residues" evidence="2">
    <location>
        <begin position="325"/>
        <end position="362"/>
    </location>
</feature>
<evidence type="ECO:0000256" key="1">
    <source>
        <dbReference type="SAM" id="Coils"/>
    </source>
</evidence>
<organism evidence="3 4">
    <name type="scientific">Naumovozyma dairenensis (strain ATCC 10597 / BCRC 20456 / CBS 421 / NBRC 0211 / NRRL Y-12639)</name>
    <name type="common">Saccharomyces dairenensis</name>
    <dbReference type="NCBI Taxonomy" id="1071378"/>
    <lineage>
        <taxon>Eukaryota</taxon>
        <taxon>Fungi</taxon>
        <taxon>Dikarya</taxon>
        <taxon>Ascomycota</taxon>
        <taxon>Saccharomycotina</taxon>
        <taxon>Saccharomycetes</taxon>
        <taxon>Saccharomycetales</taxon>
        <taxon>Saccharomycetaceae</taxon>
        <taxon>Naumovozyma</taxon>
    </lineage>
</organism>
<feature type="region of interest" description="Disordered" evidence="2">
    <location>
        <begin position="465"/>
        <end position="634"/>
    </location>
</feature>
<dbReference type="Proteomes" id="UP000000689">
    <property type="component" value="Chromosome 3"/>
</dbReference>
<feature type="compositionally biased region" description="Basic and acidic residues" evidence="2">
    <location>
        <begin position="1174"/>
        <end position="1189"/>
    </location>
</feature>
<feature type="compositionally biased region" description="Basic and acidic residues" evidence="2">
    <location>
        <begin position="44"/>
        <end position="56"/>
    </location>
</feature>
<feature type="compositionally biased region" description="Polar residues" evidence="2">
    <location>
        <begin position="30"/>
        <end position="42"/>
    </location>
</feature>
<proteinExistence type="predicted"/>
<feature type="compositionally biased region" description="Polar residues" evidence="2">
    <location>
        <begin position="721"/>
        <end position="745"/>
    </location>
</feature>
<dbReference type="OrthoDB" id="4070718at2759"/>
<sequence>MDNSGKAVSDATSDAQKGINTLGTRIANIANNVESTKSSAVDNNKIEESRDERTDPTDGPSLKIQKLNNDVNTNQEQKSTISTTALTNSPSDTAGETIKSDATEQPVKFTPKPSVTKLSDIFKTRRLKRQFTPKSQESVAKDSPTVALPEEISSNGNQLLSTSTTAAIEKPAKAIEEVINKVPKEPSDKAVASTPTPINEPIEKPAVTEVNNEVVEELSKGTIPSTGALVVPGTKESVDPIKDVTGLTQENKKNLVIPRKVYDKSPTKQSNVFLPRRVITLKALFRDKKARLDPTKEELTVNLPNIQQVKAPATPSKSIQTASLTLEQSSTRVTRNETSQSPSSGQSHQRESSGGTVSSSYKGETGRVGSPKCAPTHINESSQSKPNAASLPTLPIQHIAAESPTRGASKPTEHHSKRNALSMATQEKAIALQKEHDEWEKKNMGLKAYLDTIATRKNASSAIINTGSASQSSTTSHYSGSRERDITSEYNTDINTRYRQKRDRKESRENVTSALKEKYWPSPYSPIRRRRSSASNTSQSDPSVTSKNTRSIRGKSSTLLKETFDPPESHSSEQQKQNFDTVDNINVPKPAEVKQQTQKQSLNTKNEKTKKITCTNGPAGPAGEKSDIDKALTKSDMKRKMKKVDEVTTNAVAEKKQDSSIKEPMAKPCKIIKKKNVENLKGKEKKGISLAKQLAQSENAVNKTKESKSVVNADEEDDMENQNLSSFAIKSKGKNTPTTSRQPTPLVSVRENEHSQLLAMTDELIKYELKFTSLHGRMQHLKRENRELQKVYNMLCDEMETLLSSSTNNQTVSTGLSSVAITIPEASTEIVAPGKPEVTDVSVLDQDVTTSEKDEQHAIEIDILKQEIHELKTSKDRGSVILRSELGSLESSILERLNEYQKLQKNVQEEQKILSNVSAIEDLHLTQESPFVRGLKEKLIKKHNELINVRMMMEQQIDNLKISLAREKDTQEILKEQIEEGKKQIFSAANYFNKANARLSKYREESKTQQEQIEYYKARLANNEKAADISVELENYRKQNSDLAAKFTNLFKVYEALYSSFEMQKKDILILKGEVEKEKTQSQHFQTIIRQQANELEARNHVNITASPEDIKWKKRYEELQEIRKADKREFQAQLTNVHKSYYALLSDREKAYKFVIDDLKRKASLLDSPSISDEAKDSAENPETKNELNPEMVENGLTSTI</sequence>
<dbReference type="OMA" id="APTHINE"/>
<feature type="compositionally biased region" description="Polar residues" evidence="2">
    <location>
        <begin position="66"/>
        <end position="94"/>
    </location>
</feature>
<evidence type="ECO:0000313" key="4">
    <source>
        <dbReference type="Proteomes" id="UP000000689"/>
    </source>
</evidence>
<accession>G0W8P5</accession>
<feature type="region of interest" description="Disordered" evidence="2">
    <location>
        <begin position="1168"/>
        <end position="1202"/>
    </location>
</feature>